<reference evidence="1" key="2">
    <citation type="submission" date="2018-05" db="EMBL/GenBank/DDBJ databases">
        <title>OmerRS3 (Oryza meridionalis Reference Sequence Version 3).</title>
        <authorList>
            <person name="Zhang J."/>
            <person name="Kudrna D."/>
            <person name="Lee S."/>
            <person name="Talag J."/>
            <person name="Welchert J."/>
            <person name="Wing R.A."/>
        </authorList>
    </citation>
    <scope>NUCLEOTIDE SEQUENCE [LARGE SCALE GENOMIC DNA]</scope>
    <source>
        <strain evidence="1">cv. OR44</strain>
    </source>
</reference>
<sequence>MACAATRLSHAGTKSAVRAARRGEALGDAAMQQEMLAVGVVARLLFLVQVGISGEQTR</sequence>
<dbReference type="AlphaFoldDB" id="A0A0E0C207"/>
<evidence type="ECO:0000313" key="2">
    <source>
        <dbReference type="Proteomes" id="UP000008021"/>
    </source>
</evidence>
<dbReference type="Proteomes" id="UP000008021">
    <property type="component" value="Chromosome 1"/>
</dbReference>
<organism evidence="1">
    <name type="scientific">Oryza meridionalis</name>
    <dbReference type="NCBI Taxonomy" id="40149"/>
    <lineage>
        <taxon>Eukaryota</taxon>
        <taxon>Viridiplantae</taxon>
        <taxon>Streptophyta</taxon>
        <taxon>Embryophyta</taxon>
        <taxon>Tracheophyta</taxon>
        <taxon>Spermatophyta</taxon>
        <taxon>Magnoliopsida</taxon>
        <taxon>Liliopsida</taxon>
        <taxon>Poales</taxon>
        <taxon>Poaceae</taxon>
        <taxon>BOP clade</taxon>
        <taxon>Oryzoideae</taxon>
        <taxon>Oryzeae</taxon>
        <taxon>Oryzinae</taxon>
        <taxon>Oryza</taxon>
    </lineage>
</organism>
<proteinExistence type="predicted"/>
<dbReference type="HOGENOM" id="CLU_2982398_0_0_1"/>
<reference evidence="1" key="1">
    <citation type="submission" date="2015-04" db="UniProtKB">
        <authorList>
            <consortium name="EnsemblPlants"/>
        </authorList>
    </citation>
    <scope>IDENTIFICATION</scope>
</reference>
<dbReference type="Gramene" id="OMERI01G14450.1">
    <property type="protein sequence ID" value="OMERI01G14450.1"/>
    <property type="gene ID" value="OMERI01G14450"/>
</dbReference>
<dbReference type="EnsemblPlants" id="OMERI01G14450.1">
    <property type="protein sequence ID" value="OMERI01G14450.1"/>
    <property type="gene ID" value="OMERI01G14450"/>
</dbReference>
<keyword evidence="2" id="KW-1185">Reference proteome</keyword>
<evidence type="ECO:0000313" key="1">
    <source>
        <dbReference type="EnsemblPlants" id="OMERI01G14450.1"/>
    </source>
</evidence>
<accession>A0A0E0C207</accession>
<name>A0A0E0C207_9ORYZ</name>
<protein>
    <submittedName>
        <fullName evidence="1">Uncharacterized protein</fullName>
    </submittedName>
</protein>